<evidence type="ECO:0000313" key="2">
    <source>
        <dbReference type="EMBL" id="CAD2195999.1"/>
    </source>
</evidence>
<keyword evidence="1" id="KW-0812">Transmembrane</keyword>
<feature type="transmembrane region" description="Helical" evidence="1">
    <location>
        <begin position="12"/>
        <end position="31"/>
    </location>
</feature>
<keyword evidence="1" id="KW-1133">Transmembrane helix</keyword>
<evidence type="ECO:0000313" key="3">
    <source>
        <dbReference type="Proteomes" id="UP000580250"/>
    </source>
</evidence>
<reference evidence="2 3" key="1">
    <citation type="submission" date="2020-08" db="EMBL/GenBank/DDBJ databases">
        <authorList>
            <person name="Koutsovoulos G."/>
            <person name="Danchin GJ E."/>
        </authorList>
    </citation>
    <scope>NUCLEOTIDE SEQUENCE [LARGE SCALE GENOMIC DNA]</scope>
</reference>
<comment type="caution">
    <text evidence="2">The sequence shown here is derived from an EMBL/GenBank/DDBJ whole genome shotgun (WGS) entry which is preliminary data.</text>
</comment>
<name>A0A6V7X9K6_MELEN</name>
<sequence>MLYFLEQYCGKNPIEITTFYSYIFQFYLLYLEKRNYRNRVRLKRGTSFEFTWRDKLIKMVKKY</sequence>
<organism evidence="2 3">
    <name type="scientific">Meloidogyne enterolobii</name>
    <name type="common">Root-knot nematode worm</name>
    <name type="synonym">Meloidogyne mayaguensis</name>
    <dbReference type="NCBI Taxonomy" id="390850"/>
    <lineage>
        <taxon>Eukaryota</taxon>
        <taxon>Metazoa</taxon>
        <taxon>Ecdysozoa</taxon>
        <taxon>Nematoda</taxon>
        <taxon>Chromadorea</taxon>
        <taxon>Rhabditida</taxon>
        <taxon>Tylenchina</taxon>
        <taxon>Tylenchomorpha</taxon>
        <taxon>Tylenchoidea</taxon>
        <taxon>Meloidogynidae</taxon>
        <taxon>Meloidogyninae</taxon>
        <taxon>Meloidogyne</taxon>
    </lineage>
</organism>
<dbReference type="Proteomes" id="UP000580250">
    <property type="component" value="Unassembled WGS sequence"/>
</dbReference>
<dbReference type="EMBL" id="CAJEWN010001266">
    <property type="protein sequence ID" value="CAD2195999.1"/>
    <property type="molecule type" value="Genomic_DNA"/>
</dbReference>
<accession>A0A6V7X9K6</accession>
<dbReference type="AlphaFoldDB" id="A0A6V7X9K6"/>
<proteinExistence type="predicted"/>
<keyword evidence="1" id="KW-0472">Membrane</keyword>
<gene>
    <name evidence="2" type="ORF">MENT_LOCUS49132</name>
</gene>
<evidence type="ECO:0000256" key="1">
    <source>
        <dbReference type="SAM" id="Phobius"/>
    </source>
</evidence>
<protein>
    <submittedName>
        <fullName evidence="2">Uncharacterized protein</fullName>
    </submittedName>
</protein>